<dbReference type="AlphaFoldDB" id="A0A6P7X435"/>
<dbReference type="SUPFAM" id="SSF48371">
    <property type="entry name" value="ARM repeat"/>
    <property type="match status" value="1"/>
</dbReference>
<dbReference type="RefSeq" id="XP_030044879.1">
    <property type="nucleotide sequence ID" value="XM_030189019.1"/>
</dbReference>
<evidence type="ECO:0000313" key="2">
    <source>
        <dbReference type="Proteomes" id="UP000515156"/>
    </source>
</evidence>
<dbReference type="Gene3D" id="1.25.10.10">
    <property type="entry name" value="Leucine-rich Repeat Variant"/>
    <property type="match status" value="2"/>
</dbReference>
<dbReference type="KEGG" id="muo:115459145"/>
<keyword evidence="2" id="KW-1185">Reference proteome</keyword>
<sequence>MKDFNLAQETCQWAIRDVGGLDVLINLLDTEEIKCKIGSLKILKEISRNSQIRSAIADLGGLQTMVKILDSPAKDLRSLAAETIGNVAKFRRARRTVRQYGGIKRLVRLLDCAPIRSANLTADQEKDIEVARCGALALWSCSKSTRNKEAIRKAGGIPLLARLLKSPHANMLIPVVGILQECASEPTYRLAIKTERMIEDIVKNLTSENEELQMHCASAIFKALFMPKCWCWDLSYHIASNKSCS</sequence>
<name>A0A6P7X435_9AMPH</name>
<dbReference type="OrthoDB" id="1683831at2759"/>
<dbReference type="PANTHER" id="PTHR46241:SF1">
    <property type="entry name" value="OUTER DYNEIN ARM-DOCKING COMPLEX SUBUNIT 2"/>
    <property type="match status" value="1"/>
</dbReference>
<dbReference type="InterPro" id="IPR011989">
    <property type="entry name" value="ARM-like"/>
</dbReference>
<organism evidence="2 3">
    <name type="scientific">Microcaecilia unicolor</name>
    <dbReference type="NCBI Taxonomy" id="1415580"/>
    <lineage>
        <taxon>Eukaryota</taxon>
        <taxon>Metazoa</taxon>
        <taxon>Chordata</taxon>
        <taxon>Craniata</taxon>
        <taxon>Vertebrata</taxon>
        <taxon>Euteleostomi</taxon>
        <taxon>Amphibia</taxon>
        <taxon>Gymnophiona</taxon>
        <taxon>Siphonopidae</taxon>
        <taxon>Microcaecilia</taxon>
    </lineage>
</organism>
<accession>A0A6P7X435</accession>
<dbReference type="InterPro" id="IPR000225">
    <property type="entry name" value="Armadillo"/>
</dbReference>
<feature type="repeat" description="ARM" evidence="1">
    <location>
        <begin position="60"/>
        <end position="102"/>
    </location>
</feature>
<evidence type="ECO:0000256" key="1">
    <source>
        <dbReference type="PROSITE-ProRule" id="PRU00259"/>
    </source>
</evidence>
<evidence type="ECO:0000313" key="3">
    <source>
        <dbReference type="RefSeq" id="XP_030044879.1"/>
    </source>
</evidence>
<dbReference type="InterPro" id="IPR016024">
    <property type="entry name" value="ARM-type_fold"/>
</dbReference>
<dbReference type="Proteomes" id="UP000515156">
    <property type="component" value="Unplaced"/>
</dbReference>
<proteinExistence type="predicted"/>
<dbReference type="InParanoid" id="A0A6P7X435"/>
<dbReference type="Pfam" id="PF00514">
    <property type="entry name" value="Arm"/>
    <property type="match status" value="1"/>
</dbReference>
<protein>
    <submittedName>
        <fullName evidence="3">Armadillo repeat-containing protein 4-like</fullName>
    </submittedName>
</protein>
<dbReference type="GeneID" id="115459145"/>
<reference evidence="3" key="1">
    <citation type="submission" date="2025-08" db="UniProtKB">
        <authorList>
            <consortium name="RefSeq"/>
        </authorList>
    </citation>
    <scope>IDENTIFICATION</scope>
</reference>
<dbReference type="SMART" id="SM00185">
    <property type="entry name" value="ARM"/>
    <property type="match status" value="4"/>
</dbReference>
<dbReference type="PANTHER" id="PTHR46241">
    <property type="entry name" value="ARMADILLO REPEAT-CONTAINING PROTEIN 4 ARMC4"/>
    <property type="match status" value="1"/>
</dbReference>
<dbReference type="PROSITE" id="PS50176">
    <property type="entry name" value="ARM_REPEAT"/>
    <property type="match status" value="1"/>
</dbReference>
<gene>
    <name evidence="3" type="primary">LOC115459145</name>
</gene>